<organism evidence="2 3">
    <name type="scientific">Ephemerocybe angulata</name>
    <dbReference type="NCBI Taxonomy" id="980116"/>
    <lineage>
        <taxon>Eukaryota</taxon>
        <taxon>Fungi</taxon>
        <taxon>Dikarya</taxon>
        <taxon>Basidiomycota</taxon>
        <taxon>Agaricomycotina</taxon>
        <taxon>Agaricomycetes</taxon>
        <taxon>Agaricomycetidae</taxon>
        <taxon>Agaricales</taxon>
        <taxon>Agaricineae</taxon>
        <taxon>Psathyrellaceae</taxon>
        <taxon>Ephemerocybe</taxon>
    </lineage>
</organism>
<feature type="non-terminal residue" evidence="2">
    <location>
        <position position="485"/>
    </location>
</feature>
<name>A0A8H6HGK1_9AGAR</name>
<keyword evidence="3" id="KW-1185">Reference proteome</keyword>
<reference evidence="2 3" key="1">
    <citation type="submission" date="2020-07" db="EMBL/GenBank/DDBJ databases">
        <title>Comparative genomics of pyrophilous fungi reveals a link between fire events and developmental genes.</title>
        <authorList>
            <consortium name="DOE Joint Genome Institute"/>
            <person name="Steindorff A.S."/>
            <person name="Carver A."/>
            <person name="Calhoun S."/>
            <person name="Stillman K."/>
            <person name="Liu H."/>
            <person name="Lipzen A."/>
            <person name="Pangilinan J."/>
            <person name="Labutti K."/>
            <person name="Bruns T.D."/>
            <person name="Grigoriev I.V."/>
        </authorList>
    </citation>
    <scope>NUCLEOTIDE SEQUENCE [LARGE SCALE GENOMIC DNA]</scope>
    <source>
        <strain evidence="2 3">CBS 144469</strain>
    </source>
</reference>
<evidence type="ECO:0000313" key="2">
    <source>
        <dbReference type="EMBL" id="KAF6745782.1"/>
    </source>
</evidence>
<dbReference type="InterPro" id="IPR043502">
    <property type="entry name" value="DNA/RNA_pol_sf"/>
</dbReference>
<dbReference type="SUPFAM" id="SSF56672">
    <property type="entry name" value="DNA/RNA polymerases"/>
    <property type="match status" value="1"/>
</dbReference>
<gene>
    <name evidence="2" type="ORF">DFP72DRAFT_763733</name>
</gene>
<dbReference type="AlphaFoldDB" id="A0A8H6HGK1"/>
<dbReference type="PANTHER" id="PTHR33050:SF7">
    <property type="entry name" value="RIBONUCLEASE H"/>
    <property type="match status" value="1"/>
</dbReference>
<protein>
    <submittedName>
        <fullName evidence="2">Uncharacterized protein</fullName>
    </submittedName>
</protein>
<sequence length="485" mass="54619">FRRGFVWSSSSKNISSPSALYTETAPPLPSPPSSLLDNPAYAATIAQLGDAIKVDTPFNVDALESLLTDHPNQPFVKSVMRGLREGFWPFDEGEWEALEKDFEGNHAKEEEDLDAIRAFRDKELAARPLVTTYALPPGMKLSPLFVVWQKEKARVITDHTASGLNDGIPREEAKVRYDDMRPFGGAMRAKKEKHQELSDLITFKSDVQSAFLNLAAHPLWQIRQAVEIDRVIHIVRRLVFGNRASPRIWCAVSALLCWIGIFVYGIDSLHVYMDDFFGIDVDSNLVFYQGRYRPASQAALLRFWDFIGCPWEEKKQEHGACLKIIGFYVDINRGSISLAPEAISTLLKFISDFLASPDRKAPLQTWQRLAGYINWALNVLLWGRPGLCEVYRKMAGKSNARASLYLNRETTEELTWLHEAISSSLGVSFITEGCWKDEEADLVVWTDASLRLGMAFVFGNSGYVYPIRPCPPGASIDIFFLELVA</sequence>
<dbReference type="EMBL" id="JACGCI010000099">
    <property type="protein sequence ID" value="KAF6745782.1"/>
    <property type="molecule type" value="Genomic_DNA"/>
</dbReference>
<dbReference type="PANTHER" id="PTHR33050">
    <property type="entry name" value="REVERSE TRANSCRIPTASE DOMAIN-CONTAINING PROTEIN"/>
    <property type="match status" value="1"/>
</dbReference>
<feature type="non-terminal residue" evidence="2">
    <location>
        <position position="1"/>
    </location>
</feature>
<dbReference type="InterPro" id="IPR052055">
    <property type="entry name" value="Hepadnavirus_pol/RT"/>
</dbReference>
<feature type="region of interest" description="Disordered" evidence="1">
    <location>
        <begin position="1"/>
        <end position="33"/>
    </location>
</feature>
<evidence type="ECO:0000256" key="1">
    <source>
        <dbReference type="SAM" id="MobiDB-lite"/>
    </source>
</evidence>
<comment type="caution">
    <text evidence="2">The sequence shown here is derived from an EMBL/GenBank/DDBJ whole genome shotgun (WGS) entry which is preliminary data.</text>
</comment>
<evidence type="ECO:0000313" key="3">
    <source>
        <dbReference type="Proteomes" id="UP000521943"/>
    </source>
</evidence>
<dbReference type="Proteomes" id="UP000521943">
    <property type="component" value="Unassembled WGS sequence"/>
</dbReference>
<feature type="compositionally biased region" description="Low complexity" evidence="1">
    <location>
        <begin position="8"/>
        <end position="18"/>
    </location>
</feature>
<accession>A0A8H6HGK1</accession>
<dbReference type="OrthoDB" id="3249498at2759"/>
<proteinExistence type="predicted"/>